<evidence type="ECO:0000259" key="3">
    <source>
        <dbReference type="PROSITE" id="PS50977"/>
    </source>
</evidence>
<dbReference type="OrthoDB" id="3186364at2"/>
<evidence type="ECO:0000256" key="2">
    <source>
        <dbReference type="PROSITE-ProRule" id="PRU00335"/>
    </source>
</evidence>
<dbReference type="Gene3D" id="1.10.357.10">
    <property type="entry name" value="Tetracycline Repressor, domain 2"/>
    <property type="match status" value="1"/>
</dbReference>
<comment type="caution">
    <text evidence="4">The sequence shown here is derived from an EMBL/GenBank/DDBJ whole genome shotgun (WGS) entry which is preliminary data.</text>
</comment>
<dbReference type="InterPro" id="IPR036271">
    <property type="entry name" value="Tet_transcr_reg_TetR-rel_C_sf"/>
</dbReference>
<dbReference type="PROSITE" id="PS50977">
    <property type="entry name" value="HTH_TETR_2"/>
    <property type="match status" value="1"/>
</dbReference>
<dbReference type="InterPro" id="IPR041490">
    <property type="entry name" value="KstR2_TetR_C"/>
</dbReference>
<dbReference type="Proteomes" id="UP000246661">
    <property type="component" value="Unassembled WGS sequence"/>
</dbReference>
<sequence>MLTTVHIGVQWRRVSRTATASIRGVTARQPDTALSADAARPSRREQILRAAAQLFAERGSRAVGVDDVGAAVGVTGPAIYRHFASKDAMLAEMLEGISQRLLAGARERVAAAGPDPAAQLRALVAFQVDFALDNPALITVQDRDLGSLPPDDAAAVRRLQRRYVEVWVDVLTRLRPEEGTDASRTRAHAVFGLVNSTPHSAGRLPRARTAALLAAMAEAAATATA</sequence>
<dbReference type="PANTHER" id="PTHR30055">
    <property type="entry name" value="HTH-TYPE TRANSCRIPTIONAL REGULATOR RUTR"/>
    <property type="match status" value="1"/>
</dbReference>
<dbReference type="PANTHER" id="PTHR30055:SF237">
    <property type="entry name" value="TRANSCRIPTIONAL REPRESSOR MCE3R"/>
    <property type="match status" value="1"/>
</dbReference>
<feature type="DNA-binding region" description="H-T-H motif" evidence="2">
    <location>
        <begin position="64"/>
        <end position="83"/>
    </location>
</feature>
<protein>
    <submittedName>
        <fullName evidence="4">TetR family transcriptional regulator</fullName>
    </submittedName>
</protein>
<dbReference type="GO" id="GO:0000976">
    <property type="term" value="F:transcription cis-regulatory region binding"/>
    <property type="evidence" value="ECO:0007669"/>
    <property type="project" value="TreeGrafter"/>
</dbReference>
<reference evidence="5" key="1">
    <citation type="submission" date="2018-05" db="EMBL/GenBank/DDBJ databases">
        <authorList>
            <person name="Klenk H.-P."/>
            <person name="Huntemann M."/>
            <person name="Clum A."/>
            <person name="Pillay M."/>
            <person name="Palaniappan K."/>
            <person name="Varghese N."/>
            <person name="Mikhailova N."/>
            <person name="Stamatis D."/>
            <person name="Reddy T."/>
            <person name="Daum C."/>
            <person name="Shapiro N."/>
            <person name="Ivanova N."/>
            <person name="Kyrpides N."/>
            <person name="Woyke T."/>
        </authorList>
    </citation>
    <scope>NUCLEOTIDE SEQUENCE [LARGE SCALE GENOMIC DNA]</scope>
    <source>
        <strain evidence="5">DSM 45417</strain>
    </source>
</reference>
<organism evidence="4 5">
    <name type="scientific">Geodermatophilus normandii</name>
    <dbReference type="NCBI Taxonomy" id="1137989"/>
    <lineage>
        <taxon>Bacteria</taxon>
        <taxon>Bacillati</taxon>
        <taxon>Actinomycetota</taxon>
        <taxon>Actinomycetes</taxon>
        <taxon>Geodermatophilales</taxon>
        <taxon>Geodermatophilaceae</taxon>
        <taxon>Geodermatophilus</taxon>
    </lineage>
</organism>
<accession>A0A317QQ96</accession>
<dbReference type="EMBL" id="QGTX01000001">
    <property type="protein sequence ID" value="PWW25259.1"/>
    <property type="molecule type" value="Genomic_DNA"/>
</dbReference>
<evidence type="ECO:0000313" key="5">
    <source>
        <dbReference type="Proteomes" id="UP000246661"/>
    </source>
</evidence>
<gene>
    <name evidence="4" type="ORF">JD79_04458</name>
</gene>
<dbReference type="InterPro" id="IPR001647">
    <property type="entry name" value="HTH_TetR"/>
</dbReference>
<feature type="domain" description="HTH tetR-type" evidence="3">
    <location>
        <begin position="41"/>
        <end position="101"/>
    </location>
</feature>
<dbReference type="SUPFAM" id="SSF46689">
    <property type="entry name" value="Homeodomain-like"/>
    <property type="match status" value="1"/>
</dbReference>
<evidence type="ECO:0000256" key="1">
    <source>
        <dbReference type="ARBA" id="ARBA00023125"/>
    </source>
</evidence>
<dbReference type="Pfam" id="PF00440">
    <property type="entry name" value="TetR_N"/>
    <property type="match status" value="1"/>
</dbReference>
<evidence type="ECO:0000313" key="4">
    <source>
        <dbReference type="EMBL" id="PWW25259.1"/>
    </source>
</evidence>
<dbReference type="InterPro" id="IPR009057">
    <property type="entry name" value="Homeodomain-like_sf"/>
</dbReference>
<dbReference type="InterPro" id="IPR050109">
    <property type="entry name" value="HTH-type_TetR-like_transc_reg"/>
</dbReference>
<dbReference type="AlphaFoldDB" id="A0A317QQ96"/>
<proteinExistence type="predicted"/>
<dbReference type="Pfam" id="PF17932">
    <property type="entry name" value="TetR_C_24"/>
    <property type="match status" value="1"/>
</dbReference>
<dbReference type="PRINTS" id="PR00455">
    <property type="entry name" value="HTHTETR"/>
</dbReference>
<keyword evidence="1 2" id="KW-0238">DNA-binding</keyword>
<dbReference type="GO" id="GO:0003700">
    <property type="term" value="F:DNA-binding transcription factor activity"/>
    <property type="evidence" value="ECO:0007669"/>
    <property type="project" value="TreeGrafter"/>
</dbReference>
<dbReference type="Gene3D" id="1.10.10.60">
    <property type="entry name" value="Homeodomain-like"/>
    <property type="match status" value="1"/>
</dbReference>
<keyword evidence="5" id="KW-1185">Reference proteome</keyword>
<dbReference type="SUPFAM" id="SSF48498">
    <property type="entry name" value="Tetracyclin repressor-like, C-terminal domain"/>
    <property type="match status" value="1"/>
</dbReference>
<name>A0A317QQ96_9ACTN</name>